<comment type="caution">
    <text evidence="1">The sequence shown here is derived from an EMBL/GenBank/DDBJ whole genome shotgun (WGS) entry which is preliminary data.</text>
</comment>
<gene>
    <name evidence="1" type="ORF">ACFSBK_07675</name>
</gene>
<accession>A0ABW4NNB2</accession>
<sequence length="63" mass="7441">MESGEMANEVEKLINGDLKELLIAKEDFMQFREIWLNHEKKDQIIGEAKHNGEVVFRYQTFAE</sequence>
<dbReference type="Proteomes" id="UP001597285">
    <property type="component" value="Unassembled WGS sequence"/>
</dbReference>
<evidence type="ECO:0000313" key="1">
    <source>
        <dbReference type="EMBL" id="MFD1799731.1"/>
    </source>
</evidence>
<protein>
    <submittedName>
        <fullName evidence="1">Uncharacterized protein</fullName>
    </submittedName>
</protein>
<keyword evidence="2" id="KW-1185">Reference proteome</keyword>
<dbReference type="EMBL" id="JBHUFF010000013">
    <property type="protein sequence ID" value="MFD1799731.1"/>
    <property type="molecule type" value="Genomic_DNA"/>
</dbReference>
<dbReference type="RefSeq" id="WP_058918102.1">
    <property type="nucleotide sequence ID" value="NZ_JBHSQC010000025.1"/>
</dbReference>
<reference evidence="2" key="1">
    <citation type="journal article" date="2019" name="Int. J. Syst. Evol. Microbiol.">
        <title>The Global Catalogue of Microorganisms (GCM) 10K type strain sequencing project: providing services to taxonomists for standard genome sequencing and annotation.</title>
        <authorList>
            <consortium name="The Broad Institute Genomics Platform"/>
            <consortium name="The Broad Institute Genome Sequencing Center for Infectious Disease"/>
            <person name="Wu L."/>
            <person name="Ma J."/>
        </authorList>
    </citation>
    <scope>NUCLEOTIDE SEQUENCE [LARGE SCALE GENOMIC DNA]</scope>
    <source>
        <strain evidence="2">KCTC 42143</strain>
    </source>
</reference>
<name>A0ABW4NNB2_9LACT</name>
<organism evidence="1 2">
    <name type="scientific">Carnobacterium antarcticum</name>
    <dbReference type="NCBI Taxonomy" id="2126436"/>
    <lineage>
        <taxon>Bacteria</taxon>
        <taxon>Bacillati</taxon>
        <taxon>Bacillota</taxon>
        <taxon>Bacilli</taxon>
        <taxon>Lactobacillales</taxon>
        <taxon>Carnobacteriaceae</taxon>
        <taxon>Carnobacterium</taxon>
    </lineage>
</organism>
<evidence type="ECO:0000313" key="2">
    <source>
        <dbReference type="Proteomes" id="UP001597285"/>
    </source>
</evidence>
<proteinExistence type="predicted"/>